<proteinExistence type="predicted"/>
<protein>
    <submittedName>
        <fullName evidence="1">Uncharacterized protein</fullName>
    </submittedName>
</protein>
<name>A0A212IZD1_9BACT</name>
<dbReference type="EMBL" id="FLUP01000001">
    <property type="protein sequence ID" value="SBV92583.1"/>
    <property type="molecule type" value="Genomic_DNA"/>
</dbReference>
<dbReference type="AlphaFoldDB" id="A0A212IZD1"/>
<sequence length="324" mass="34777">MSTTKDTGVTVDAANVINDILPCCAQGVDGRDLFAQAEYAADVQRTIGHQPGIARQELANKQARQVSHMSAGLAQFLARRYAGGVKDDGDLDKVEVALVSVIMGLLESKLPGIATEEANGICHPDGVTIKIDETGQLSALRYELGEFYLFRHPTLKHDMQSCYGGLLTNVATTYSQIWAYLQTTEGQLLCKTESQWQELSTHIYYILADGTNIGFNGVGGVPYYVQDLNAGTLRLPDIRGIYAEPAGYDSLVVGGVHIDMIRNIVGQIFFSAGGVDGYLSSTAASGPFTSGSAIVGKNLTYTENTYPSGVVAQYSARCDHGQCK</sequence>
<reference evidence="1" key="1">
    <citation type="submission" date="2016-04" db="EMBL/GenBank/DDBJ databases">
        <authorList>
            <person name="Evans L.H."/>
            <person name="Alamgir A."/>
            <person name="Owens N."/>
            <person name="Weber N.D."/>
            <person name="Virtaneva K."/>
            <person name="Barbian K."/>
            <person name="Babar A."/>
            <person name="Rosenke K."/>
        </authorList>
    </citation>
    <scope>NUCLEOTIDE SEQUENCE</scope>
    <source>
        <strain evidence="1">92-2</strain>
    </source>
</reference>
<evidence type="ECO:0000313" key="1">
    <source>
        <dbReference type="EMBL" id="SBV92583.1"/>
    </source>
</evidence>
<accession>A0A212IZD1</accession>
<dbReference type="RefSeq" id="WP_227117532.1">
    <property type="nucleotide sequence ID" value="NZ_LT598928.1"/>
</dbReference>
<gene>
    <name evidence="1" type="ORF">KM92DES2_10288</name>
</gene>
<organism evidence="1">
    <name type="scientific">uncultured Desulfovibrio sp</name>
    <dbReference type="NCBI Taxonomy" id="167968"/>
    <lineage>
        <taxon>Bacteria</taxon>
        <taxon>Pseudomonadati</taxon>
        <taxon>Thermodesulfobacteriota</taxon>
        <taxon>Desulfovibrionia</taxon>
        <taxon>Desulfovibrionales</taxon>
        <taxon>Desulfovibrionaceae</taxon>
        <taxon>Desulfovibrio</taxon>
        <taxon>environmental samples</taxon>
    </lineage>
</organism>